<dbReference type="SUPFAM" id="SSF51366">
    <property type="entry name" value="Ribulose-phoshate binding barrel"/>
    <property type="match status" value="1"/>
</dbReference>
<dbReference type="InterPro" id="IPR044643">
    <property type="entry name" value="TrpF_fam"/>
</dbReference>
<dbReference type="Proteomes" id="UP000823847">
    <property type="component" value="Unassembled WGS sequence"/>
</dbReference>
<name>A0A9D2BPB3_9BACT</name>
<reference evidence="11" key="2">
    <citation type="submission" date="2021-04" db="EMBL/GenBank/DDBJ databases">
        <authorList>
            <person name="Gilroy R."/>
        </authorList>
    </citation>
    <scope>NUCLEOTIDE SEQUENCE</scope>
    <source>
        <strain evidence="11">ChiHecec2B26-12326</strain>
    </source>
</reference>
<gene>
    <name evidence="9" type="primary">trpF</name>
    <name evidence="11" type="ORF">H9848_02655</name>
</gene>
<sequence>MIIKVCGMRDERNIREVAQLGVQWLGFIFYPRSPRYVEPDELARLDLEAIHAKRVGVFVNASPERMMATARTCRLDYLQLHGEESLDDCYALQKRGYSLIKAFPVATREDLERTQAYEGRVDYFLFDTRCAGYGGSGRPFDWSVLAEYKGETPFLLSGGIRPGHEEAIQSFRHPRLAGIDLNSGFEREPGLKDIEKLSAFIRAI</sequence>
<evidence type="ECO:0000256" key="2">
    <source>
        <dbReference type="ARBA" id="ARBA00004664"/>
    </source>
</evidence>
<evidence type="ECO:0000256" key="8">
    <source>
        <dbReference type="ARBA" id="ARBA00023235"/>
    </source>
</evidence>
<dbReference type="GO" id="GO:0004640">
    <property type="term" value="F:phosphoribosylanthranilate isomerase activity"/>
    <property type="evidence" value="ECO:0007669"/>
    <property type="project" value="UniProtKB-UniRule"/>
</dbReference>
<comment type="caution">
    <text evidence="11">The sequence shown here is derived from an EMBL/GenBank/DDBJ whole genome shotgun (WGS) entry which is preliminary data.</text>
</comment>
<accession>A0A9D2BPB3</accession>
<evidence type="ECO:0000313" key="11">
    <source>
        <dbReference type="EMBL" id="HIX85495.1"/>
    </source>
</evidence>
<protein>
    <recommendedName>
        <fullName evidence="4 9">N-(5'-phosphoribosyl)anthranilate isomerase</fullName>
        <shortName evidence="9">PRAI</shortName>
        <ecNumber evidence="3 9">5.3.1.24</ecNumber>
    </recommendedName>
</protein>
<keyword evidence="8 9" id="KW-0413">Isomerase</keyword>
<dbReference type="PANTHER" id="PTHR42894:SF1">
    <property type="entry name" value="N-(5'-PHOSPHORIBOSYL)ANTHRANILATE ISOMERASE"/>
    <property type="match status" value="1"/>
</dbReference>
<keyword evidence="6 9" id="KW-0822">Tryptophan biosynthesis</keyword>
<dbReference type="Gene3D" id="3.20.20.70">
    <property type="entry name" value="Aldolase class I"/>
    <property type="match status" value="1"/>
</dbReference>
<dbReference type="InterPro" id="IPR001240">
    <property type="entry name" value="PRAI_dom"/>
</dbReference>
<evidence type="ECO:0000256" key="7">
    <source>
        <dbReference type="ARBA" id="ARBA00023141"/>
    </source>
</evidence>
<evidence type="ECO:0000313" key="12">
    <source>
        <dbReference type="Proteomes" id="UP000823847"/>
    </source>
</evidence>
<evidence type="ECO:0000256" key="5">
    <source>
        <dbReference type="ARBA" id="ARBA00022605"/>
    </source>
</evidence>
<dbReference type="EMBL" id="DXEN01000015">
    <property type="protein sequence ID" value="HIX85495.1"/>
    <property type="molecule type" value="Genomic_DNA"/>
</dbReference>
<evidence type="ECO:0000259" key="10">
    <source>
        <dbReference type="Pfam" id="PF00697"/>
    </source>
</evidence>
<evidence type="ECO:0000256" key="9">
    <source>
        <dbReference type="HAMAP-Rule" id="MF_00135"/>
    </source>
</evidence>
<comment type="catalytic activity">
    <reaction evidence="1 9">
        <text>N-(5-phospho-beta-D-ribosyl)anthranilate = 1-(2-carboxyphenylamino)-1-deoxy-D-ribulose 5-phosphate</text>
        <dbReference type="Rhea" id="RHEA:21540"/>
        <dbReference type="ChEBI" id="CHEBI:18277"/>
        <dbReference type="ChEBI" id="CHEBI:58613"/>
        <dbReference type="EC" id="5.3.1.24"/>
    </reaction>
</comment>
<dbReference type="AlphaFoldDB" id="A0A9D2BPB3"/>
<dbReference type="HAMAP" id="MF_00135">
    <property type="entry name" value="PRAI"/>
    <property type="match status" value="1"/>
</dbReference>
<reference evidence="11" key="1">
    <citation type="journal article" date="2021" name="PeerJ">
        <title>Extensive microbial diversity within the chicken gut microbiome revealed by metagenomics and culture.</title>
        <authorList>
            <person name="Gilroy R."/>
            <person name="Ravi A."/>
            <person name="Getino M."/>
            <person name="Pursley I."/>
            <person name="Horton D.L."/>
            <person name="Alikhan N.F."/>
            <person name="Baker D."/>
            <person name="Gharbi K."/>
            <person name="Hall N."/>
            <person name="Watson M."/>
            <person name="Adriaenssens E.M."/>
            <person name="Foster-Nyarko E."/>
            <person name="Jarju S."/>
            <person name="Secka A."/>
            <person name="Antonio M."/>
            <person name="Oren A."/>
            <person name="Chaudhuri R.R."/>
            <person name="La Ragione R."/>
            <person name="Hildebrand F."/>
            <person name="Pallen M.J."/>
        </authorList>
    </citation>
    <scope>NUCLEOTIDE SEQUENCE</scope>
    <source>
        <strain evidence="11">ChiHecec2B26-12326</strain>
    </source>
</reference>
<evidence type="ECO:0000256" key="6">
    <source>
        <dbReference type="ARBA" id="ARBA00022822"/>
    </source>
</evidence>
<evidence type="ECO:0000256" key="4">
    <source>
        <dbReference type="ARBA" id="ARBA00022272"/>
    </source>
</evidence>
<comment type="similarity">
    <text evidence="9">Belongs to the TrpF family.</text>
</comment>
<keyword evidence="7 9" id="KW-0057">Aromatic amino acid biosynthesis</keyword>
<proteinExistence type="inferred from homology"/>
<organism evidence="11 12">
    <name type="scientific">Candidatus Parabacteroides intestinigallinarum</name>
    <dbReference type="NCBI Taxonomy" id="2838722"/>
    <lineage>
        <taxon>Bacteria</taxon>
        <taxon>Pseudomonadati</taxon>
        <taxon>Bacteroidota</taxon>
        <taxon>Bacteroidia</taxon>
        <taxon>Bacteroidales</taxon>
        <taxon>Tannerellaceae</taxon>
        <taxon>Parabacteroides</taxon>
    </lineage>
</organism>
<dbReference type="InterPro" id="IPR011060">
    <property type="entry name" value="RibuloseP-bd_barrel"/>
</dbReference>
<evidence type="ECO:0000256" key="1">
    <source>
        <dbReference type="ARBA" id="ARBA00001164"/>
    </source>
</evidence>
<keyword evidence="5 9" id="KW-0028">Amino-acid biosynthesis</keyword>
<dbReference type="CDD" id="cd00405">
    <property type="entry name" value="PRAI"/>
    <property type="match status" value="1"/>
</dbReference>
<evidence type="ECO:0000256" key="3">
    <source>
        <dbReference type="ARBA" id="ARBA00012572"/>
    </source>
</evidence>
<dbReference type="GO" id="GO:0000162">
    <property type="term" value="P:L-tryptophan biosynthetic process"/>
    <property type="evidence" value="ECO:0007669"/>
    <property type="project" value="UniProtKB-UniRule"/>
</dbReference>
<comment type="pathway">
    <text evidence="2 9">Amino-acid biosynthesis; L-tryptophan biosynthesis; L-tryptophan from chorismate: step 3/5.</text>
</comment>
<feature type="domain" description="N-(5'phosphoribosyl) anthranilate isomerase (PRAI)" evidence="10">
    <location>
        <begin position="4"/>
        <end position="202"/>
    </location>
</feature>
<dbReference type="InterPro" id="IPR013785">
    <property type="entry name" value="Aldolase_TIM"/>
</dbReference>
<dbReference type="Pfam" id="PF00697">
    <property type="entry name" value="PRAI"/>
    <property type="match status" value="1"/>
</dbReference>
<dbReference type="PANTHER" id="PTHR42894">
    <property type="entry name" value="N-(5'-PHOSPHORIBOSYL)ANTHRANILATE ISOMERASE"/>
    <property type="match status" value="1"/>
</dbReference>
<dbReference type="EC" id="5.3.1.24" evidence="3 9"/>